<dbReference type="PANTHER" id="PTHR13333:SF5">
    <property type="entry name" value="M-AAA PROTEASE-INTERACTING PROTEIN 1, MITOCHONDRIAL"/>
    <property type="match status" value="1"/>
</dbReference>
<proteinExistence type="predicted"/>
<sequence>MVSRFRFLPRITGLLTTDGGPQSAAAVTLLRFREPQSRQQVKGQWPRQSTRHSSNGGDGGDDRRDRFPVKLMDFPETTVPSIVKSFRNRFFSFLIRAYYDTTFTIDGFLEGATQAIQEIQNNYADLTYQQRRWLRITPSELIGKFVYEIGMMFDDDTDQRFVEITVVLHGCHDMEERPNSLSDLYNHMGENPDKFYVCNYRFIREFTKGVDDSWTINKLNHFLPFVPPEDDDDASRM</sequence>
<dbReference type="EMBL" id="JACVVK020000006">
    <property type="protein sequence ID" value="KAK7506778.1"/>
    <property type="molecule type" value="Genomic_DNA"/>
</dbReference>
<evidence type="ECO:0000313" key="3">
    <source>
        <dbReference type="Proteomes" id="UP001519460"/>
    </source>
</evidence>
<gene>
    <name evidence="2" type="ORF">BaRGS_00002253</name>
</gene>
<evidence type="ECO:0008006" key="4">
    <source>
        <dbReference type="Google" id="ProtNLM"/>
    </source>
</evidence>
<evidence type="ECO:0000256" key="1">
    <source>
        <dbReference type="SAM" id="MobiDB-lite"/>
    </source>
</evidence>
<feature type="compositionally biased region" description="Polar residues" evidence="1">
    <location>
        <begin position="37"/>
        <end position="55"/>
    </location>
</feature>
<dbReference type="Proteomes" id="UP001519460">
    <property type="component" value="Unassembled WGS sequence"/>
</dbReference>
<reference evidence="2 3" key="1">
    <citation type="journal article" date="2023" name="Sci. Data">
        <title>Genome assembly of the Korean intertidal mud-creeper Batillaria attramentaria.</title>
        <authorList>
            <person name="Patra A.K."/>
            <person name="Ho P.T."/>
            <person name="Jun S."/>
            <person name="Lee S.J."/>
            <person name="Kim Y."/>
            <person name="Won Y.J."/>
        </authorList>
    </citation>
    <scope>NUCLEOTIDE SEQUENCE [LARGE SCALE GENOMIC DNA]</scope>
    <source>
        <strain evidence="2">Wonlab-2016</strain>
    </source>
</reference>
<comment type="caution">
    <text evidence="2">The sequence shown here is derived from an EMBL/GenBank/DDBJ whole genome shotgun (WGS) entry which is preliminary data.</text>
</comment>
<protein>
    <recommendedName>
        <fullName evidence="4">Tim44-like domain-containing protein</fullName>
    </recommendedName>
</protein>
<organism evidence="2 3">
    <name type="scientific">Batillaria attramentaria</name>
    <dbReference type="NCBI Taxonomy" id="370345"/>
    <lineage>
        <taxon>Eukaryota</taxon>
        <taxon>Metazoa</taxon>
        <taxon>Spiralia</taxon>
        <taxon>Lophotrochozoa</taxon>
        <taxon>Mollusca</taxon>
        <taxon>Gastropoda</taxon>
        <taxon>Caenogastropoda</taxon>
        <taxon>Sorbeoconcha</taxon>
        <taxon>Cerithioidea</taxon>
        <taxon>Batillariidae</taxon>
        <taxon>Batillaria</taxon>
    </lineage>
</organism>
<keyword evidence="3" id="KW-1185">Reference proteome</keyword>
<evidence type="ECO:0000313" key="2">
    <source>
        <dbReference type="EMBL" id="KAK7506778.1"/>
    </source>
</evidence>
<name>A0ABD0M6G2_9CAEN</name>
<dbReference type="AlphaFoldDB" id="A0ABD0M6G2"/>
<dbReference type="PANTHER" id="PTHR13333">
    <property type="entry name" value="M-AAA PROTEASE-INTERACTING PROTEIN 1, MITOCHONDRIAL"/>
    <property type="match status" value="1"/>
</dbReference>
<feature type="region of interest" description="Disordered" evidence="1">
    <location>
        <begin position="35"/>
        <end position="67"/>
    </location>
</feature>
<accession>A0ABD0M6G2</accession>